<dbReference type="GO" id="GO:0042597">
    <property type="term" value="C:periplasmic space"/>
    <property type="evidence" value="ECO:0007669"/>
    <property type="project" value="TreeGrafter"/>
</dbReference>
<dbReference type="PANTHER" id="PTHR43620">
    <property type="entry name" value="GLYCEROPHOSPHORYL DIESTER PHOSPHODIESTERASE"/>
    <property type="match status" value="1"/>
</dbReference>
<dbReference type="Pfam" id="PF03009">
    <property type="entry name" value="GDPD"/>
    <property type="match status" value="1"/>
</dbReference>
<accession>A0A919CKY3</accession>
<evidence type="ECO:0000256" key="5">
    <source>
        <dbReference type="ARBA" id="ARBA00022801"/>
    </source>
</evidence>
<dbReference type="PANTHER" id="PTHR43620:SF7">
    <property type="entry name" value="GLYCEROPHOSPHODIESTER PHOSPHODIESTERASE GDPD5-RELATED"/>
    <property type="match status" value="1"/>
</dbReference>
<dbReference type="InterPro" id="IPR017946">
    <property type="entry name" value="PLC-like_Pdiesterase_TIM-brl"/>
</dbReference>
<feature type="domain" description="GP-PDE" evidence="8">
    <location>
        <begin position="27"/>
        <end position="337"/>
    </location>
</feature>
<dbReference type="SUPFAM" id="SSF51695">
    <property type="entry name" value="PLC-like phosphodiesterases"/>
    <property type="match status" value="1"/>
</dbReference>
<dbReference type="PROSITE" id="PS51257">
    <property type="entry name" value="PROKAR_LIPOPROTEIN"/>
    <property type="match status" value="1"/>
</dbReference>
<evidence type="ECO:0000313" key="9">
    <source>
        <dbReference type="EMBL" id="GHD35422.1"/>
    </source>
</evidence>
<dbReference type="PROSITE" id="PS51704">
    <property type="entry name" value="GP_PDE"/>
    <property type="match status" value="1"/>
</dbReference>
<dbReference type="GO" id="GO:0006071">
    <property type="term" value="P:glycerol metabolic process"/>
    <property type="evidence" value="ECO:0007669"/>
    <property type="project" value="UniProtKB-KW"/>
</dbReference>
<reference evidence="9" key="1">
    <citation type="journal article" date="2014" name="Int. J. Syst. Evol. Microbiol.">
        <title>Complete genome sequence of Corynebacterium casei LMG S-19264T (=DSM 44701T), isolated from a smear-ripened cheese.</title>
        <authorList>
            <consortium name="US DOE Joint Genome Institute (JGI-PGF)"/>
            <person name="Walter F."/>
            <person name="Albersmeier A."/>
            <person name="Kalinowski J."/>
            <person name="Ruckert C."/>
        </authorList>
    </citation>
    <scope>NUCLEOTIDE SEQUENCE</scope>
    <source>
        <strain evidence="9">KCTC 23430</strain>
    </source>
</reference>
<evidence type="ECO:0000259" key="8">
    <source>
        <dbReference type="PROSITE" id="PS51704"/>
    </source>
</evidence>
<dbReference type="Gene3D" id="3.20.20.190">
    <property type="entry name" value="Phosphatidylinositol (PI) phosphodiesterase"/>
    <property type="match status" value="1"/>
</dbReference>
<comment type="similarity">
    <text evidence="1">Belongs to the glycerophosphoryl diester phosphodiesterase family.</text>
</comment>
<gene>
    <name evidence="9" type="primary">glpQ</name>
    <name evidence="9" type="ORF">GCM10007053_22320</name>
</gene>
<dbReference type="EC" id="3.1.4.46" evidence="2"/>
<comment type="catalytic activity">
    <reaction evidence="6">
        <text>a sn-glycero-3-phosphodiester + H2O = an alcohol + sn-glycerol 3-phosphate + H(+)</text>
        <dbReference type="Rhea" id="RHEA:12969"/>
        <dbReference type="ChEBI" id="CHEBI:15377"/>
        <dbReference type="ChEBI" id="CHEBI:15378"/>
        <dbReference type="ChEBI" id="CHEBI:30879"/>
        <dbReference type="ChEBI" id="CHEBI:57597"/>
        <dbReference type="ChEBI" id="CHEBI:83408"/>
        <dbReference type="EC" id="3.1.4.46"/>
    </reaction>
</comment>
<evidence type="ECO:0000313" key="10">
    <source>
        <dbReference type="Proteomes" id="UP000644693"/>
    </source>
</evidence>
<dbReference type="Proteomes" id="UP000644693">
    <property type="component" value="Unassembled WGS sequence"/>
</dbReference>
<feature type="chain" id="PRO_5037778154" description="glycerophosphodiester phosphodiesterase" evidence="7">
    <location>
        <begin position="26"/>
        <end position="344"/>
    </location>
</feature>
<dbReference type="RefSeq" id="WP_189477881.1">
    <property type="nucleotide sequence ID" value="NZ_BMYM01000002.1"/>
</dbReference>
<dbReference type="FunFam" id="3.20.20.190:FF:000009">
    <property type="entry name" value="Glycerophosphodiester phosphodiesterase, periplasmic"/>
    <property type="match status" value="1"/>
</dbReference>
<keyword evidence="5" id="KW-0378">Hydrolase</keyword>
<keyword evidence="10" id="KW-1185">Reference proteome</keyword>
<protein>
    <recommendedName>
        <fullName evidence="2">glycerophosphodiester phosphodiesterase</fullName>
        <ecNumber evidence="2">3.1.4.46</ecNumber>
    </recommendedName>
</protein>
<dbReference type="InterPro" id="IPR030395">
    <property type="entry name" value="GP_PDE_dom"/>
</dbReference>
<dbReference type="NCBIfam" id="NF008354">
    <property type="entry name" value="PRK11143.1"/>
    <property type="match status" value="1"/>
</dbReference>
<sequence>MKCTLPTQLILLALIGCTFSMSLKAQPLVIAHRGASGYLPEHTLAAKALAHAMGADYIEQDVVLTADGVPIVLHDIYLESTTDVEQVFPERARADGRYYAIDFSLAEIKQLSAHERTNREAGNQRRAVYPDRYPLQVPFLPVPTLEEEILLIAGLDASRERRTGLYIELKAPNFHLREGQDMAAAILSVLERTGYAALSEQVFLQCFDDATLRSLKSKTDLPLIQLIAENDWGEDSNVDYDALRSDSGLDDIATYADGIGPWIMQLYLGRDDNGKARTTDLVERAHARGLVVHPYTIRQDQLPPGIDTIDALHNILFVQLKVDGAFTDFPDLTRQFIDQPPAQQ</sequence>
<dbReference type="EMBL" id="BMYM01000002">
    <property type="protein sequence ID" value="GHD35422.1"/>
    <property type="molecule type" value="Genomic_DNA"/>
</dbReference>
<organism evidence="9 10">
    <name type="scientific">Parahalioglobus pacificus</name>
    <dbReference type="NCBI Taxonomy" id="930806"/>
    <lineage>
        <taxon>Bacteria</taxon>
        <taxon>Pseudomonadati</taxon>
        <taxon>Pseudomonadota</taxon>
        <taxon>Gammaproteobacteria</taxon>
        <taxon>Cellvibrionales</taxon>
        <taxon>Halieaceae</taxon>
        <taxon>Parahalioglobus</taxon>
    </lineage>
</organism>
<evidence type="ECO:0000256" key="3">
    <source>
        <dbReference type="ARBA" id="ARBA00022729"/>
    </source>
</evidence>
<dbReference type="GO" id="GO:0006629">
    <property type="term" value="P:lipid metabolic process"/>
    <property type="evidence" value="ECO:0007669"/>
    <property type="project" value="InterPro"/>
</dbReference>
<evidence type="ECO:0000256" key="7">
    <source>
        <dbReference type="SAM" id="SignalP"/>
    </source>
</evidence>
<proteinExistence type="inferred from homology"/>
<evidence type="ECO:0000256" key="1">
    <source>
        <dbReference type="ARBA" id="ARBA00007277"/>
    </source>
</evidence>
<keyword evidence="3 7" id="KW-0732">Signal</keyword>
<evidence type="ECO:0000256" key="4">
    <source>
        <dbReference type="ARBA" id="ARBA00022798"/>
    </source>
</evidence>
<name>A0A919CKY3_9GAMM</name>
<dbReference type="GO" id="GO:0008889">
    <property type="term" value="F:glycerophosphodiester phosphodiesterase activity"/>
    <property type="evidence" value="ECO:0007669"/>
    <property type="project" value="UniProtKB-EC"/>
</dbReference>
<dbReference type="AlphaFoldDB" id="A0A919CKY3"/>
<reference evidence="9" key="2">
    <citation type="submission" date="2020-09" db="EMBL/GenBank/DDBJ databases">
        <authorList>
            <person name="Sun Q."/>
            <person name="Kim S."/>
        </authorList>
    </citation>
    <scope>NUCLEOTIDE SEQUENCE</scope>
    <source>
        <strain evidence="9">KCTC 23430</strain>
    </source>
</reference>
<comment type="caution">
    <text evidence="9">The sequence shown here is derived from an EMBL/GenBank/DDBJ whole genome shotgun (WGS) entry which is preliminary data.</text>
</comment>
<keyword evidence="4" id="KW-0319">Glycerol metabolism</keyword>
<evidence type="ECO:0000256" key="6">
    <source>
        <dbReference type="ARBA" id="ARBA00047512"/>
    </source>
</evidence>
<feature type="signal peptide" evidence="7">
    <location>
        <begin position="1"/>
        <end position="25"/>
    </location>
</feature>
<evidence type="ECO:0000256" key="2">
    <source>
        <dbReference type="ARBA" id="ARBA00012247"/>
    </source>
</evidence>